<dbReference type="Proteomes" id="UP000784294">
    <property type="component" value="Unassembled WGS sequence"/>
</dbReference>
<dbReference type="PANTHER" id="PTHR46117">
    <property type="entry name" value="FI24210P1"/>
    <property type="match status" value="1"/>
</dbReference>
<dbReference type="SUPFAM" id="SSF47459">
    <property type="entry name" value="HLH, helix-loop-helix DNA-binding domain"/>
    <property type="match status" value="1"/>
</dbReference>
<reference evidence="6" key="1">
    <citation type="submission" date="2018-11" db="EMBL/GenBank/DDBJ databases">
        <authorList>
            <consortium name="Pathogen Informatics"/>
        </authorList>
    </citation>
    <scope>NUCLEOTIDE SEQUENCE</scope>
</reference>
<protein>
    <recommendedName>
        <fullName evidence="5">BHLH domain-containing protein</fullName>
    </recommendedName>
</protein>
<comment type="subcellular location">
    <subcellularLocation>
        <location evidence="1">Nucleus</location>
    </subcellularLocation>
</comment>
<evidence type="ECO:0000256" key="2">
    <source>
        <dbReference type="ARBA" id="ARBA00023015"/>
    </source>
</evidence>
<dbReference type="Pfam" id="PF00010">
    <property type="entry name" value="HLH"/>
    <property type="match status" value="1"/>
</dbReference>
<dbReference type="PROSITE" id="PS50888">
    <property type="entry name" value="BHLH"/>
    <property type="match status" value="1"/>
</dbReference>
<dbReference type="InterPro" id="IPR051732">
    <property type="entry name" value="USF"/>
</dbReference>
<dbReference type="GO" id="GO:0046983">
    <property type="term" value="F:protein dimerization activity"/>
    <property type="evidence" value="ECO:0007669"/>
    <property type="project" value="InterPro"/>
</dbReference>
<dbReference type="InterPro" id="IPR036638">
    <property type="entry name" value="HLH_DNA-bd_sf"/>
</dbReference>
<keyword evidence="2" id="KW-0805">Transcription regulation</keyword>
<name>A0A448WES0_9PLAT</name>
<sequence>MNHYVRSGSTSVSASLDTVGAACNSPTSASSDLIAPTSLLLISADPCTSSDVALSSDHSGESASLCRFPFIQMMIVNLISLYAAISLRISSSVSQPPKIKSKLYKRTHSPGTFIDQMSPDTKDLRRRVSHNEVERRRRDRINTWIAELHKLLPPNEQAKAQYQSKGMVLKRVCEYFQKS</sequence>
<evidence type="ECO:0000259" key="5">
    <source>
        <dbReference type="PROSITE" id="PS50888"/>
    </source>
</evidence>
<dbReference type="GO" id="GO:0000978">
    <property type="term" value="F:RNA polymerase II cis-regulatory region sequence-specific DNA binding"/>
    <property type="evidence" value="ECO:0007669"/>
    <property type="project" value="TreeGrafter"/>
</dbReference>
<keyword evidence="3" id="KW-0804">Transcription</keyword>
<dbReference type="AlphaFoldDB" id="A0A448WES0"/>
<dbReference type="SMART" id="SM00353">
    <property type="entry name" value="HLH"/>
    <property type="match status" value="1"/>
</dbReference>
<gene>
    <name evidence="6" type="ORF">PXEA_LOCUS3262</name>
</gene>
<dbReference type="PANTHER" id="PTHR46117:SF3">
    <property type="entry name" value="FI24210P1"/>
    <property type="match status" value="1"/>
</dbReference>
<keyword evidence="7" id="KW-1185">Reference proteome</keyword>
<dbReference type="GO" id="GO:0000981">
    <property type="term" value="F:DNA-binding transcription factor activity, RNA polymerase II-specific"/>
    <property type="evidence" value="ECO:0007669"/>
    <property type="project" value="TreeGrafter"/>
</dbReference>
<dbReference type="OrthoDB" id="690068at2759"/>
<organism evidence="6 7">
    <name type="scientific">Protopolystoma xenopodis</name>
    <dbReference type="NCBI Taxonomy" id="117903"/>
    <lineage>
        <taxon>Eukaryota</taxon>
        <taxon>Metazoa</taxon>
        <taxon>Spiralia</taxon>
        <taxon>Lophotrochozoa</taxon>
        <taxon>Platyhelminthes</taxon>
        <taxon>Monogenea</taxon>
        <taxon>Polyopisthocotylea</taxon>
        <taxon>Polystomatidea</taxon>
        <taxon>Polystomatidae</taxon>
        <taxon>Protopolystoma</taxon>
    </lineage>
</organism>
<dbReference type="InterPro" id="IPR011598">
    <property type="entry name" value="bHLH_dom"/>
</dbReference>
<feature type="domain" description="BHLH" evidence="5">
    <location>
        <begin position="125"/>
        <end position="179"/>
    </location>
</feature>
<comment type="caution">
    <text evidence="6">The sequence shown here is derived from an EMBL/GenBank/DDBJ whole genome shotgun (WGS) entry which is preliminary data.</text>
</comment>
<dbReference type="GO" id="GO:0005634">
    <property type="term" value="C:nucleus"/>
    <property type="evidence" value="ECO:0007669"/>
    <property type="project" value="UniProtKB-SubCell"/>
</dbReference>
<evidence type="ECO:0000256" key="1">
    <source>
        <dbReference type="ARBA" id="ARBA00004123"/>
    </source>
</evidence>
<evidence type="ECO:0000313" key="7">
    <source>
        <dbReference type="Proteomes" id="UP000784294"/>
    </source>
</evidence>
<proteinExistence type="predicted"/>
<dbReference type="Gene3D" id="4.10.280.10">
    <property type="entry name" value="Helix-loop-helix DNA-binding domain"/>
    <property type="match status" value="1"/>
</dbReference>
<evidence type="ECO:0000256" key="3">
    <source>
        <dbReference type="ARBA" id="ARBA00023163"/>
    </source>
</evidence>
<dbReference type="EMBL" id="CAAALY010007332">
    <property type="protein sequence ID" value="VEL09822.1"/>
    <property type="molecule type" value="Genomic_DNA"/>
</dbReference>
<evidence type="ECO:0000256" key="4">
    <source>
        <dbReference type="ARBA" id="ARBA00023242"/>
    </source>
</evidence>
<evidence type="ECO:0000313" key="6">
    <source>
        <dbReference type="EMBL" id="VEL09822.1"/>
    </source>
</evidence>
<dbReference type="CDD" id="cd11396">
    <property type="entry name" value="bHLHzip_USF"/>
    <property type="match status" value="1"/>
</dbReference>
<keyword evidence="4" id="KW-0539">Nucleus</keyword>
<accession>A0A448WES0</accession>